<evidence type="ECO:0000256" key="7">
    <source>
        <dbReference type="ARBA" id="ARBA00022691"/>
    </source>
</evidence>
<evidence type="ECO:0000256" key="9">
    <source>
        <dbReference type="ARBA" id="ARBA00047944"/>
    </source>
</evidence>
<evidence type="ECO:0000256" key="2">
    <source>
        <dbReference type="ARBA" id="ARBA00005528"/>
    </source>
</evidence>
<name>A0A098QVK2_9SPIO</name>
<evidence type="ECO:0000256" key="6">
    <source>
        <dbReference type="ARBA" id="ARBA00022679"/>
    </source>
</evidence>
<dbReference type="GO" id="GO:0070042">
    <property type="term" value="F:rRNA (uridine-N3-)-methyltransferase activity"/>
    <property type="evidence" value="ECO:0007669"/>
    <property type="project" value="TreeGrafter"/>
</dbReference>
<dbReference type="PANTHER" id="PTHR30027">
    <property type="entry name" value="RIBOSOMAL RNA SMALL SUBUNIT METHYLTRANSFERASE E"/>
    <property type="match status" value="1"/>
</dbReference>
<comment type="function">
    <text evidence="8 10">Specifically methylates the N3 position of the uracil ring of uridine 1498 (m3U1498) in 16S rRNA. Acts on the fully assembled 30S ribosomal subunit.</text>
</comment>
<feature type="domain" description="Ribosomal RNA small subunit methyltransferase E methyltransferase" evidence="12">
    <location>
        <begin position="114"/>
        <end position="275"/>
    </location>
</feature>
<sequence length="290" mass="32359">MKQFILPQAPDHGGTVYLTGKDYHYLVRVRRYAVGTIIPVLVPSPSQPQQGSLRIIEIYEDRLVGEVTPRTSTEEDRDLPSANPDESPSPKGDSEQALDQPGLDRRLGGHPGYPQIHLWVGYPKARKLDQVIRQATELGVATIRPILCDRSIPDPDARGWAKKSQRYRRIIEEAVQQSGSPGIPELQDPAALERVIMTPTDGALGIYFHETMLAKEGLHDYLCPLPEQVYLLFGPEGGISPRERRLLQEHSWQPGYLGNSVLRCETAVVAALGAIKAICGEVTRWQINYR</sequence>
<dbReference type="EMBL" id="JNUP01000064">
    <property type="protein sequence ID" value="KGE71835.1"/>
    <property type="molecule type" value="Genomic_DNA"/>
</dbReference>
<keyword evidence="5 10" id="KW-0489">Methyltransferase</keyword>
<dbReference type="InterPro" id="IPR006700">
    <property type="entry name" value="RsmE"/>
</dbReference>
<comment type="catalytic activity">
    <reaction evidence="9 10">
        <text>uridine(1498) in 16S rRNA + S-adenosyl-L-methionine = N(3)-methyluridine(1498) in 16S rRNA + S-adenosyl-L-homocysteine + H(+)</text>
        <dbReference type="Rhea" id="RHEA:42920"/>
        <dbReference type="Rhea" id="RHEA-COMP:10283"/>
        <dbReference type="Rhea" id="RHEA-COMP:10284"/>
        <dbReference type="ChEBI" id="CHEBI:15378"/>
        <dbReference type="ChEBI" id="CHEBI:57856"/>
        <dbReference type="ChEBI" id="CHEBI:59789"/>
        <dbReference type="ChEBI" id="CHEBI:65315"/>
        <dbReference type="ChEBI" id="CHEBI:74502"/>
        <dbReference type="EC" id="2.1.1.193"/>
    </reaction>
</comment>
<dbReference type="Gene3D" id="3.40.1280.10">
    <property type="match status" value="1"/>
</dbReference>
<proteinExistence type="inferred from homology"/>
<keyword evidence="3 10" id="KW-0963">Cytoplasm</keyword>
<dbReference type="SUPFAM" id="SSF75217">
    <property type="entry name" value="alpha/beta knot"/>
    <property type="match status" value="1"/>
</dbReference>
<reference evidence="13 14" key="1">
    <citation type="submission" date="2014-05" db="EMBL/GenBank/DDBJ databases">
        <title>De novo Genome Sequence of Spirocheata sp.</title>
        <authorList>
            <person name="Shivani Y."/>
            <person name="Subhash Y."/>
            <person name="Tushar L."/>
            <person name="Sasikala C."/>
            <person name="Ramana C.V."/>
        </authorList>
    </citation>
    <scope>NUCLEOTIDE SEQUENCE [LARGE SCALE GENOMIC DNA]</scope>
    <source>
        <strain evidence="13 14">JC230</strain>
    </source>
</reference>
<protein>
    <recommendedName>
        <fullName evidence="10">Ribosomal RNA small subunit methyltransferase E</fullName>
        <ecNumber evidence="10">2.1.1.193</ecNumber>
    </recommendedName>
</protein>
<organism evidence="13 14">
    <name type="scientific">Spirochaeta lutea</name>
    <dbReference type="NCBI Taxonomy" id="1480694"/>
    <lineage>
        <taxon>Bacteria</taxon>
        <taxon>Pseudomonadati</taxon>
        <taxon>Spirochaetota</taxon>
        <taxon>Spirochaetia</taxon>
        <taxon>Spirochaetales</taxon>
        <taxon>Spirochaetaceae</taxon>
        <taxon>Spirochaeta</taxon>
    </lineage>
</organism>
<dbReference type="InterPro" id="IPR046886">
    <property type="entry name" value="RsmE_MTase_dom"/>
</dbReference>
<dbReference type="GO" id="GO:0005737">
    <property type="term" value="C:cytoplasm"/>
    <property type="evidence" value="ECO:0007669"/>
    <property type="project" value="UniProtKB-SubCell"/>
</dbReference>
<evidence type="ECO:0000256" key="4">
    <source>
        <dbReference type="ARBA" id="ARBA00022552"/>
    </source>
</evidence>
<dbReference type="eggNOG" id="COG1385">
    <property type="taxonomic scope" value="Bacteria"/>
</dbReference>
<evidence type="ECO:0000256" key="11">
    <source>
        <dbReference type="SAM" id="MobiDB-lite"/>
    </source>
</evidence>
<dbReference type="STRING" id="1480694.DC28_08350"/>
<keyword evidence="4 10" id="KW-0698">rRNA processing</keyword>
<dbReference type="InterPro" id="IPR029026">
    <property type="entry name" value="tRNA_m1G_MTases_N"/>
</dbReference>
<accession>A0A098QVK2</accession>
<dbReference type="PIRSF" id="PIRSF015601">
    <property type="entry name" value="MTase_slr0722"/>
    <property type="match status" value="1"/>
</dbReference>
<feature type="region of interest" description="Disordered" evidence="11">
    <location>
        <begin position="66"/>
        <end position="107"/>
    </location>
</feature>
<dbReference type="CDD" id="cd18084">
    <property type="entry name" value="RsmE-like"/>
    <property type="match status" value="1"/>
</dbReference>
<dbReference type="AlphaFoldDB" id="A0A098QVK2"/>
<evidence type="ECO:0000256" key="1">
    <source>
        <dbReference type="ARBA" id="ARBA00004496"/>
    </source>
</evidence>
<evidence type="ECO:0000256" key="8">
    <source>
        <dbReference type="ARBA" id="ARBA00025699"/>
    </source>
</evidence>
<evidence type="ECO:0000313" key="14">
    <source>
        <dbReference type="Proteomes" id="UP000029692"/>
    </source>
</evidence>
<dbReference type="Proteomes" id="UP000029692">
    <property type="component" value="Unassembled WGS sequence"/>
</dbReference>
<evidence type="ECO:0000256" key="3">
    <source>
        <dbReference type="ARBA" id="ARBA00022490"/>
    </source>
</evidence>
<evidence type="ECO:0000313" key="13">
    <source>
        <dbReference type="EMBL" id="KGE71835.1"/>
    </source>
</evidence>
<evidence type="ECO:0000256" key="10">
    <source>
        <dbReference type="PIRNR" id="PIRNR015601"/>
    </source>
</evidence>
<dbReference type="PANTHER" id="PTHR30027:SF3">
    <property type="entry name" value="16S RRNA (URACIL(1498)-N(3))-METHYLTRANSFERASE"/>
    <property type="match status" value="1"/>
</dbReference>
<dbReference type="GO" id="GO:0070475">
    <property type="term" value="P:rRNA base methylation"/>
    <property type="evidence" value="ECO:0007669"/>
    <property type="project" value="TreeGrafter"/>
</dbReference>
<dbReference type="EC" id="2.1.1.193" evidence="10"/>
<dbReference type="NCBIfam" id="TIGR00046">
    <property type="entry name" value="RsmE family RNA methyltransferase"/>
    <property type="match status" value="1"/>
</dbReference>
<dbReference type="RefSeq" id="WP_037547635.1">
    <property type="nucleotide sequence ID" value="NZ_JNUP01000064.1"/>
</dbReference>
<evidence type="ECO:0000256" key="5">
    <source>
        <dbReference type="ARBA" id="ARBA00022603"/>
    </source>
</evidence>
<gene>
    <name evidence="13" type="ORF">DC28_08350</name>
</gene>
<comment type="subcellular location">
    <subcellularLocation>
        <location evidence="1 10">Cytoplasm</location>
    </subcellularLocation>
</comment>
<dbReference type="Pfam" id="PF04452">
    <property type="entry name" value="Methyltrans_RNA"/>
    <property type="match status" value="1"/>
</dbReference>
<evidence type="ECO:0000259" key="12">
    <source>
        <dbReference type="Pfam" id="PF04452"/>
    </source>
</evidence>
<keyword evidence="7 10" id="KW-0949">S-adenosyl-L-methionine</keyword>
<comment type="caution">
    <text evidence="13">The sequence shown here is derived from an EMBL/GenBank/DDBJ whole genome shotgun (WGS) entry which is preliminary data.</text>
</comment>
<keyword evidence="6 10" id="KW-0808">Transferase</keyword>
<dbReference type="InterPro" id="IPR029028">
    <property type="entry name" value="Alpha/beta_knot_MTases"/>
</dbReference>
<comment type="similarity">
    <text evidence="2 10">Belongs to the RNA methyltransferase RsmE family.</text>
</comment>
<dbReference type="OrthoDB" id="9815641at2"/>
<keyword evidence="14" id="KW-1185">Reference proteome</keyword>